<keyword evidence="1" id="KW-1133">Transmembrane helix</keyword>
<accession>A0A2P5HL14</accession>
<protein>
    <submittedName>
        <fullName evidence="2">Uncharacterized protein</fullName>
    </submittedName>
</protein>
<keyword evidence="3" id="KW-1185">Reference proteome</keyword>
<feature type="transmembrane region" description="Helical" evidence="1">
    <location>
        <begin position="99"/>
        <end position="116"/>
    </location>
</feature>
<organism evidence="2 3">
    <name type="scientific">Diaporthe helianthi</name>
    <dbReference type="NCBI Taxonomy" id="158607"/>
    <lineage>
        <taxon>Eukaryota</taxon>
        <taxon>Fungi</taxon>
        <taxon>Dikarya</taxon>
        <taxon>Ascomycota</taxon>
        <taxon>Pezizomycotina</taxon>
        <taxon>Sordariomycetes</taxon>
        <taxon>Sordariomycetidae</taxon>
        <taxon>Diaporthales</taxon>
        <taxon>Diaporthaceae</taxon>
        <taxon>Diaporthe</taxon>
    </lineage>
</organism>
<evidence type="ECO:0000313" key="2">
    <source>
        <dbReference type="EMBL" id="POS70950.1"/>
    </source>
</evidence>
<feature type="transmembrane region" description="Helical" evidence="1">
    <location>
        <begin position="12"/>
        <end position="33"/>
    </location>
</feature>
<comment type="caution">
    <text evidence="2">The sequence shown here is derived from an EMBL/GenBank/DDBJ whole genome shotgun (WGS) entry which is preliminary data.</text>
</comment>
<feature type="transmembrane region" description="Helical" evidence="1">
    <location>
        <begin position="213"/>
        <end position="232"/>
    </location>
</feature>
<dbReference type="EMBL" id="MAVT02001427">
    <property type="protein sequence ID" value="POS70950.1"/>
    <property type="molecule type" value="Genomic_DNA"/>
</dbReference>
<dbReference type="InParanoid" id="A0A2P5HL14"/>
<evidence type="ECO:0000313" key="3">
    <source>
        <dbReference type="Proteomes" id="UP000094444"/>
    </source>
</evidence>
<dbReference type="OrthoDB" id="9993796at2759"/>
<keyword evidence="1" id="KW-0812">Transmembrane</keyword>
<sequence length="257" mass="27524">MLHIANMPSTTVARILTAVNLVACAVFGGYATLGVSAKNGLLDVLGSTSGYQATEKHFLGGPTPYKTTYTGIGVIDNHLVALDGFFVVLIDGPSSWDVAAAYWLLMAEVCVAWLFIRLEGYRGGHSRQGSIASWTGTFGVIMQHITVAVTAPVYFLIHLLTSPASSGSPTPEDLTVNPSDSTLLLHHTVLSFVVPTVLMSLPSPSVLPAGAHYMWLAMWQVFPITDTIYHYIAKLLLLKATKRVSRDTALGLGITHA</sequence>
<keyword evidence="1" id="KW-0472">Membrane</keyword>
<gene>
    <name evidence="2" type="ORF">DHEL01_v210657</name>
</gene>
<reference evidence="2" key="1">
    <citation type="submission" date="2017-09" db="EMBL/GenBank/DDBJ databases">
        <title>Polyketide synthases of a Diaporthe helianthi virulent isolate.</title>
        <authorList>
            <person name="Baroncelli R."/>
        </authorList>
    </citation>
    <scope>NUCLEOTIDE SEQUENCE [LARGE SCALE GENOMIC DNA]</scope>
    <source>
        <strain evidence="2">7/96</strain>
    </source>
</reference>
<name>A0A2P5HL14_DIAHE</name>
<proteinExistence type="predicted"/>
<dbReference type="STRING" id="158607.A0A2P5HL14"/>
<dbReference type="Proteomes" id="UP000094444">
    <property type="component" value="Unassembled WGS sequence"/>
</dbReference>
<dbReference type="AlphaFoldDB" id="A0A2P5HL14"/>
<evidence type="ECO:0000256" key="1">
    <source>
        <dbReference type="SAM" id="Phobius"/>
    </source>
</evidence>
<feature type="transmembrane region" description="Helical" evidence="1">
    <location>
        <begin position="137"/>
        <end position="161"/>
    </location>
</feature>